<organism evidence="3 4">
    <name type="scientific">Methylomonas rivi</name>
    <dbReference type="NCBI Taxonomy" id="2952226"/>
    <lineage>
        <taxon>Bacteria</taxon>
        <taxon>Pseudomonadati</taxon>
        <taxon>Pseudomonadota</taxon>
        <taxon>Gammaproteobacteria</taxon>
        <taxon>Methylococcales</taxon>
        <taxon>Methylococcaceae</taxon>
        <taxon>Methylomonas</taxon>
    </lineage>
</organism>
<keyword evidence="2" id="KW-0802">TPR repeat</keyword>
<dbReference type="SUPFAM" id="SSF48452">
    <property type="entry name" value="TPR-like"/>
    <property type="match status" value="1"/>
</dbReference>
<evidence type="ECO:0000256" key="1">
    <source>
        <dbReference type="ARBA" id="ARBA00022679"/>
    </source>
</evidence>
<dbReference type="PROSITE" id="PS50005">
    <property type="entry name" value="TPR"/>
    <property type="match status" value="1"/>
</dbReference>
<accession>A0ABT1U8L0</accession>
<dbReference type="InterPro" id="IPR011990">
    <property type="entry name" value="TPR-like_helical_dom_sf"/>
</dbReference>
<dbReference type="PANTHER" id="PTHR12788">
    <property type="entry name" value="PROTEIN-TYROSINE SULFOTRANSFERASE 2"/>
    <property type="match status" value="1"/>
</dbReference>
<feature type="repeat" description="TPR" evidence="2">
    <location>
        <begin position="13"/>
        <end position="46"/>
    </location>
</feature>
<keyword evidence="1" id="KW-0808">Transferase</keyword>
<evidence type="ECO:0000313" key="3">
    <source>
        <dbReference type="EMBL" id="MCQ8130187.1"/>
    </source>
</evidence>
<dbReference type="Gene3D" id="3.40.50.300">
    <property type="entry name" value="P-loop containing nucleotide triphosphate hydrolases"/>
    <property type="match status" value="1"/>
</dbReference>
<dbReference type="Gene3D" id="1.25.40.10">
    <property type="entry name" value="Tetratricopeptide repeat domain"/>
    <property type="match status" value="2"/>
</dbReference>
<dbReference type="Pfam" id="PF13181">
    <property type="entry name" value="TPR_8"/>
    <property type="match status" value="1"/>
</dbReference>
<dbReference type="SUPFAM" id="SSF52540">
    <property type="entry name" value="P-loop containing nucleoside triphosphate hydrolases"/>
    <property type="match status" value="1"/>
</dbReference>
<evidence type="ECO:0000256" key="2">
    <source>
        <dbReference type="PROSITE-ProRule" id="PRU00339"/>
    </source>
</evidence>
<dbReference type="RefSeq" id="WP_256616611.1">
    <property type="nucleotide sequence ID" value="NZ_JANIBK010000133.1"/>
</dbReference>
<dbReference type="Pfam" id="PF13469">
    <property type="entry name" value="Sulfotransfer_3"/>
    <property type="match status" value="1"/>
</dbReference>
<gene>
    <name evidence="3" type="ORF">NP596_17145</name>
</gene>
<dbReference type="InterPro" id="IPR027417">
    <property type="entry name" value="P-loop_NTPase"/>
</dbReference>
<dbReference type="SMART" id="SM00028">
    <property type="entry name" value="TPR"/>
    <property type="match status" value="3"/>
</dbReference>
<proteinExistence type="predicted"/>
<name>A0ABT1U8L0_9GAMM</name>
<reference evidence="3 4" key="1">
    <citation type="submission" date="2022-07" db="EMBL/GenBank/DDBJ databases">
        <title>Methylomonas rivi sp. nov., Methylomonas rosea sp. nov., Methylomonas aureus sp. nov. and Methylomonas subterranea sp. nov., four novel methanotrophs isolated from a freshwater creek and the deep terrestrial subsurface.</title>
        <authorList>
            <person name="Abin C."/>
            <person name="Sankaranarayanan K."/>
            <person name="Garner C."/>
            <person name="Sindelar R."/>
            <person name="Kotary K."/>
            <person name="Garner R."/>
            <person name="Barclay S."/>
            <person name="Lawson P."/>
            <person name="Krumholz L."/>
        </authorList>
    </citation>
    <scope>NUCLEOTIDE SEQUENCE [LARGE SCALE GENOMIC DNA]</scope>
    <source>
        <strain evidence="3 4">WSC-6</strain>
    </source>
</reference>
<dbReference type="InterPro" id="IPR026634">
    <property type="entry name" value="TPST-like"/>
</dbReference>
<dbReference type="Proteomes" id="UP001524586">
    <property type="component" value="Unassembled WGS sequence"/>
</dbReference>
<dbReference type="EMBL" id="JANIBK010000133">
    <property type="protein sequence ID" value="MCQ8130187.1"/>
    <property type="molecule type" value="Genomic_DNA"/>
</dbReference>
<keyword evidence="4" id="KW-1185">Reference proteome</keyword>
<dbReference type="PANTHER" id="PTHR12788:SF10">
    <property type="entry name" value="PROTEIN-TYROSINE SULFOTRANSFERASE"/>
    <property type="match status" value="1"/>
</dbReference>
<comment type="caution">
    <text evidence="3">The sequence shown here is derived from an EMBL/GenBank/DDBJ whole genome shotgun (WGS) entry which is preliminary data.</text>
</comment>
<sequence length="522" mass="58710">MDTVSQTQSNNTLSACLQRGQAAVNARNMAEAVVWFEKAVRENPKHAQALACYGQALCWARQRSLGLDNLRKAGALLVKSGRKTGDSRQLLLLAEQLQHWHDYPASLALIKQAVQIKKDVRGFQLLAHTYARLNDNTRALAASQQALRGLPNDAVLNLQHAMLEAKAGLYDEAGARLTRVLQMAAGEEQAFRAHKELAKIHDKQRNYARVFEHLHAAAALAPLLPEVRKQEAGFVYDLLADYTAGFDAELLRRWAGAEWLKQTRAPVFLIGFFRSGTTLAQEVLATHPDVFVSDETDLIVAIKDELNRMSALKDNVTAQLRAAGPEAVRQLREFYWQLVEQRYGDSAARRVFIDKTTMNTFDIGLINAVFPDAKVVFMLRDPRDICLSCYMQVMAPSVSSVHLFGWRSTAELYAGTMRWWLHIQPLLSLDVMTFRYEDGIADFQATFSRVFEFLALEWHAQAGEFYKQAGQKFIASPSFDQVSKPLYATSVGRWRHYAAEFDAVADLLAPYIETFGYSADVE</sequence>
<dbReference type="InterPro" id="IPR019734">
    <property type="entry name" value="TPR_rpt"/>
</dbReference>
<protein>
    <submittedName>
        <fullName evidence="3">Sulfotransferase</fullName>
    </submittedName>
</protein>
<evidence type="ECO:0000313" key="4">
    <source>
        <dbReference type="Proteomes" id="UP001524586"/>
    </source>
</evidence>